<evidence type="ECO:0000313" key="2">
    <source>
        <dbReference type="Proteomes" id="UP000053257"/>
    </source>
</evidence>
<dbReference type="EMBL" id="KN840570">
    <property type="protein sequence ID" value="KIP04560.1"/>
    <property type="molecule type" value="Genomic_DNA"/>
</dbReference>
<dbReference type="HOGENOM" id="CLU_1147530_0_0_1"/>
<evidence type="ECO:0000313" key="1">
    <source>
        <dbReference type="EMBL" id="KIP04560.1"/>
    </source>
</evidence>
<keyword evidence="2" id="KW-1185">Reference proteome</keyword>
<organism evidence="1 2">
    <name type="scientific">Phlebiopsis gigantea (strain 11061_1 CR5-6)</name>
    <name type="common">White-rot fungus</name>
    <name type="synonym">Peniophora gigantea</name>
    <dbReference type="NCBI Taxonomy" id="745531"/>
    <lineage>
        <taxon>Eukaryota</taxon>
        <taxon>Fungi</taxon>
        <taxon>Dikarya</taxon>
        <taxon>Basidiomycota</taxon>
        <taxon>Agaricomycotina</taxon>
        <taxon>Agaricomycetes</taxon>
        <taxon>Polyporales</taxon>
        <taxon>Phanerochaetaceae</taxon>
        <taxon>Phlebiopsis</taxon>
    </lineage>
</organism>
<protein>
    <submittedName>
        <fullName evidence="1">Uncharacterized protein</fullName>
    </submittedName>
</protein>
<dbReference type="STRING" id="745531.A0A0C3S787"/>
<proteinExistence type="predicted"/>
<reference evidence="1 2" key="1">
    <citation type="journal article" date="2014" name="PLoS Genet.">
        <title>Analysis of the Phlebiopsis gigantea genome, transcriptome and secretome provides insight into its pioneer colonization strategies of wood.</title>
        <authorList>
            <person name="Hori C."/>
            <person name="Ishida T."/>
            <person name="Igarashi K."/>
            <person name="Samejima M."/>
            <person name="Suzuki H."/>
            <person name="Master E."/>
            <person name="Ferreira P."/>
            <person name="Ruiz-Duenas F.J."/>
            <person name="Held B."/>
            <person name="Canessa P."/>
            <person name="Larrondo L.F."/>
            <person name="Schmoll M."/>
            <person name="Druzhinina I.S."/>
            <person name="Kubicek C.P."/>
            <person name="Gaskell J.A."/>
            <person name="Kersten P."/>
            <person name="St John F."/>
            <person name="Glasner J."/>
            <person name="Sabat G."/>
            <person name="Splinter BonDurant S."/>
            <person name="Syed K."/>
            <person name="Yadav J."/>
            <person name="Mgbeahuruike A.C."/>
            <person name="Kovalchuk A."/>
            <person name="Asiegbu F.O."/>
            <person name="Lackner G."/>
            <person name="Hoffmeister D."/>
            <person name="Rencoret J."/>
            <person name="Gutierrez A."/>
            <person name="Sun H."/>
            <person name="Lindquist E."/>
            <person name="Barry K."/>
            <person name="Riley R."/>
            <person name="Grigoriev I.V."/>
            <person name="Henrissat B."/>
            <person name="Kues U."/>
            <person name="Berka R.M."/>
            <person name="Martinez A.T."/>
            <person name="Covert S.F."/>
            <person name="Blanchette R.A."/>
            <person name="Cullen D."/>
        </authorList>
    </citation>
    <scope>NUCLEOTIDE SEQUENCE [LARGE SCALE GENOMIC DNA]</scope>
    <source>
        <strain evidence="1 2">11061_1 CR5-6</strain>
    </source>
</reference>
<name>A0A0C3S787_PHLG1</name>
<sequence>MSYPGSSPSPLPTFQETDGASPKELLSFLQDYTAKLKHDSIQELLHEKRGKALSLLDNLDRDFLLPFPLPSECSWNTLHEKIKLSEVIFDMLYRMARRCGEVLCLQENIARSIFTKLLNMAVSLDVWIDIQDLQPKEGYATPERLYTNCILAASGMLHAFKEGVAIDHGGPPGWKILRAVTEECSRVCQGKWLLHCSGLNIETHRYSLCPPEWGFLHPSVYPSKNTSRTAAAAACFESSARV</sequence>
<dbReference type="Proteomes" id="UP000053257">
    <property type="component" value="Unassembled WGS sequence"/>
</dbReference>
<gene>
    <name evidence="1" type="ORF">PHLGIDRAFT_190722</name>
</gene>
<accession>A0A0C3S787</accession>
<dbReference type="OrthoDB" id="3214669at2759"/>
<dbReference type="AlphaFoldDB" id="A0A0C3S787"/>